<keyword evidence="2" id="KW-1185">Reference proteome</keyword>
<protein>
    <recommendedName>
        <fullName evidence="3">NADH dehydrogenase [ubiquinone] 1 alpha subcomplex assembly factor 4</fullName>
    </recommendedName>
</protein>
<dbReference type="EMBL" id="CAXITT010000499">
    <property type="protein sequence ID" value="CAL1542665.1"/>
    <property type="molecule type" value="Genomic_DNA"/>
</dbReference>
<dbReference type="AlphaFoldDB" id="A0AAV2I7B5"/>
<accession>A0AAV2I7B5</accession>
<dbReference type="InterPro" id="IPR009622">
    <property type="entry name" value="NDUFAF4"/>
</dbReference>
<dbReference type="GO" id="GO:0032981">
    <property type="term" value="P:mitochondrial respiratory chain complex I assembly"/>
    <property type="evidence" value="ECO:0007669"/>
    <property type="project" value="InterPro"/>
</dbReference>
<name>A0AAV2I7B5_LYMST</name>
<gene>
    <name evidence="1" type="ORF">GSLYS_00016199001</name>
</gene>
<evidence type="ECO:0000313" key="1">
    <source>
        <dbReference type="EMBL" id="CAL1542665.1"/>
    </source>
</evidence>
<dbReference type="GO" id="GO:0005739">
    <property type="term" value="C:mitochondrion"/>
    <property type="evidence" value="ECO:0007669"/>
    <property type="project" value="TreeGrafter"/>
</dbReference>
<sequence length="216" mass="24330">MGQIATRLTRPLRKFNIDNRTDRLFEKRQKVADAAPKHPTTVKMLSKIREEHPEYLEEQSTRHEILHENLKQVYVESKGDAPQLSANRSLPITRGGPEETELGAMETTHTIPEGRANLRSMLVALGQYQTKPSEVTAAIIAQELKLSQSNVENVLKYFKVLHLYVPKELLKESKTLAKAYKMQIEAAKTSATFFNPLIKSSTPVEAPGDKLAQPKT</sequence>
<dbReference type="PANTHER" id="PTHR13338:SF4">
    <property type="entry name" value="NADH DEHYDROGENASE [UBIQUINONE] 1 ALPHA SUBCOMPLEX ASSEMBLY FACTOR 4"/>
    <property type="match status" value="1"/>
</dbReference>
<dbReference type="Pfam" id="PF06784">
    <property type="entry name" value="UPF0240"/>
    <property type="match status" value="1"/>
</dbReference>
<evidence type="ECO:0000313" key="2">
    <source>
        <dbReference type="Proteomes" id="UP001497497"/>
    </source>
</evidence>
<dbReference type="Proteomes" id="UP001497497">
    <property type="component" value="Unassembled WGS sequence"/>
</dbReference>
<proteinExistence type="predicted"/>
<comment type="caution">
    <text evidence="1">The sequence shown here is derived from an EMBL/GenBank/DDBJ whole genome shotgun (WGS) entry which is preliminary data.</text>
</comment>
<reference evidence="1 2" key="1">
    <citation type="submission" date="2024-04" db="EMBL/GenBank/DDBJ databases">
        <authorList>
            <consortium name="Genoscope - CEA"/>
            <person name="William W."/>
        </authorList>
    </citation>
    <scope>NUCLEOTIDE SEQUENCE [LARGE SCALE GENOMIC DNA]</scope>
</reference>
<organism evidence="1 2">
    <name type="scientific">Lymnaea stagnalis</name>
    <name type="common">Great pond snail</name>
    <name type="synonym">Helix stagnalis</name>
    <dbReference type="NCBI Taxonomy" id="6523"/>
    <lineage>
        <taxon>Eukaryota</taxon>
        <taxon>Metazoa</taxon>
        <taxon>Spiralia</taxon>
        <taxon>Lophotrochozoa</taxon>
        <taxon>Mollusca</taxon>
        <taxon>Gastropoda</taxon>
        <taxon>Heterobranchia</taxon>
        <taxon>Euthyneura</taxon>
        <taxon>Panpulmonata</taxon>
        <taxon>Hygrophila</taxon>
        <taxon>Lymnaeoidea</taxon>
        <taxon>Lymnaeidae</taxon>
        <taxon>Lymnaea</taxon>
    </lineage>
</organism>
<dbReference type="PANTHER" id="PTHR13338">
    <property type="entry name" value="UPF0240 PROTEIN"/>
    <property type="match status" value="1"/>
</dbReference>
<evidence type="ECO:0008006" key="3">
    <source>
        <dbReference type="Google" id="ProtNLM"/>
    </source>
</evidence>